<sequence length="50" mass="5774">MHIKLPLSLTPKRDTEPTTRDPRPAVRDLKPTHRTNLSRRPTAAPRRTGY</sequence>
<dbReference type="RefSeq" id="WP_344211055.1">
    <property type="nucleotide sequence ID" value="NZ_BAAAMV010000007.1"/>
</dbReference>
<organism evidence="2 3">
    <name type="scientific">Nonomuraea bangladeshensis</name>
    <dbReference type="NCBI Taxonomy" id="404385"/>
    <lineage>
        <taxon>Bacteria</taxon>
        <taxon>Bacillati</taxon>
        <taxon>Actinomycetota</taxon>
        <taxon>Actinomycetes</taxon>
        <taxon>Streptosporangiales</taxon>
        <taxon>Streptosporangiaceae</taxon>
        <taxon>Nonomuraea</taxon>
    </lineage>
</organism>
<gene>
    <name evidence="2" type="ORF">AB0K40_27490</name>
</gene>
<name>A0ABV3H9T6_9ACTN</name>
<proteinExistence type="predicted"/>
<feature type="region of interest" description="Disordered" evidence="1">
    <location>
        <begin position="1"/>
        <end position="50"/>
    </location>
</feature>
<comment type="caution">
    <text evidence="2">The sequence shown here is derived from an EMBL/GenBank/DDBJ whole genome shotgun (WGS) entry which is preliminary data.</text>
</comment>
<dbReference type="Proteomes" id="UP001552427">
    <property type="component" value="Unassembled WGS sequence"/>
</dbReference>
<accession>A0ABV3H9T6</accession>
<dbReference type="EMBL" id="JBFARM010000008">
    <property type="protein sequence ID" value="MEV4289269.1"/>
    <property type="molecule type" value="Genomic_DNA"/>
</dbReference>
<evidence type="ECO:0000313" key="2">
    <source>
        <dbReference type="EMBL" id="MEV4289269.1"/>
    </source>
</evidence>
<feature type="compositionally biased region" description="Basic and acidic residues" evidence="1">
    <location>
        <begin position="11"/>
        <end position="31"/>
    </location>
</feature>
<protein>
    <submittedName>
        <fullName evidence="2">Uncharacterized protein</fullName>
    </submittedName>
</protein>
<reference evidence="2 3" key="1">
    <citation type="submission" date="2024-06" db="EMBL/GenBank/DDBJ databases">
        <title>The Natural Products Discovery Center: Release of the First 8490 Sequenced Strains for Exploring Actinobacteria Biosynthetic Diversity.</title>
        <authorList>
            <person name="Kalkreuter E."/>
            <person name="Kautsar S.A."/>
            <person name="Yang D."/>
            <person name="Bader C.D."/>
            <person name="Teijaro C.N."/>
            <person name="Fluegel L."/>
            <person name="Davis C.M."/>
            <person name="Simpson J.R."/>
            <person name="Lauterbach L."/>
            <person name="Steele A.D."/>
            <person name="Gui C."/>
            <person name="Meng S."/>
            <person name="Li G."/>
            <person name="Viehrig K."/>
            <person name="Ye F."/>
            <person name="Su P."/>
            <person name="Kiefer A.F."/>
            <person name="Nichols A."/>
            <person name="Cepeda A.J."/>
            <person name="Yan W."/>
            <person name="Fan B."/>
            <person name="Jiang Y."/>
            <person name="Adhikari A."/>
            <person name="Zheng C.-J."/>
            <person name="Schuster L."/>
            <person name="Cowan T.M."/>
            <person name="Smanski M.J."/>
            <person name="Chevrette M.G."/>
            <person name="De Carvalho L.P.S."/>
            <person name="Shen B."/>
        </authorList>
    </citation>
    <scope>NUCLEOTIDE SEQUENCE [LARGE SCALE GENOMIC DNA]</scope>
    <source>
        <strain evidence="2 3">NPDC049574</strain>
    </source>
</reference>
<evidence type="ECO:0000313" key="3">
    <source>
        <dbReference type="Proteomes" id="UP001552427"/>
    </source>
</evidence>
<keyword evidence="3" id="KW-1185">Reference proteome</keyword>
<evidence type="ECO:0000256" key="1">
    <source>
        <dbReference type="SAM" id="MobiDB-lite"/>
    </source>
</evidence>